<dbReference type="InterPro" id="IPR000719">
    <property type="entry name" value="Prot_kinase_dom"/>
</dbReference>
<dbReference type="SUPFAM" id="SSF56112">
    <property type="entry name" value="Protein kinase-like (PK-like)"/>
    <property type="match status" value="1"/>
</dbReference>
<evidence type="ECO:0000256" key="2">
    <source>
        <dbReference type="SAM" id="MobiDB-lite"/>
    </source>
</evidence>
<organism evidence="4 5">
    <name type="scientific">Apiospora marii</name>
    <dbReference type="NCBI Taxonomy" id="335849"/>
    <lineage>
        <taxon>Eukaryota</taxon>
        <taxon>Fungi</taxon>
        <taxon>Dikarya</taxon>
        <taxon>Ascomycota</taxon>
        <taxon>Pezizomycotina</taxon>
        <taxon>Sordariomycetes</taxon>
        <taxon>Xylariomycetidae</taxon>
        <taxon>Amphisphaeriales</taxon>
        <taxon>Apiosporaceae</taxon>
        <taxon>Apiospora</taxon>
    </lineage>
</organism>
<feature type="coiled-coil region" evidence="1">
    <location>
        <begin position="308"/>
        <end position="335"/>
    </location>
</feature>
<keyword evidence="5" id="KW-1185">Reference proteome</keyword>
<dbReference type="PANTHER" id="PTHR24359:SF37">
    <property type="entry name" value="PROTEIN KINASE DOMAIN-CONTAINING PROTEIN"/>
    <property type="match status" value="1"/>
</dbReference>
<proteinExistence type="predicted"/>
<dbReference type="InterPro" id="IPR011009">
    <property type="entry name" value="Kinase-like_dom_sf"/>
</dbReference>
<dbReference type="PANTHER" id="PTHR24359">
    <property type="entry name" value="SERINE/THREONINE-PROTEIN KINASE SBK1"/>
    <property type="match status" value="1"/>
</dbReference>
<dbReference type="Proteomes" id="UP001396898">
    <property type="component" value="Unassembled WGS sequence"/>
</dbReference>
<dbReference type="CDD" id="cd00180">
    <property type="entry name" value="PKc"/>
    <property type="match status" value="1"/>
</dbReference>
<comment type="caution">
    <text evidence="4">The sequence shown here is derived from an EMBL/GenBank/DDBJ whole genome shotgun (WGS) entry which is preliminary data.</text>
</comment>
<feature type="region of interest" description="Disordered" evidence="2">
    <location>
        <begin position="20"/>
        <end position="45"/>
    </location>
</feature>
<keyword evidence="4" id="KW-0723">Serine/threonine-protein kinase</keyword>
<dbReference type="Pfam" id="PF00069">
    <property type="entry name" value="Pkinase"/>
    <property type="match status" value="1"/>
</dbReference>
<keyword evidence="4" id="KW-0418">Kinase</keyword>
<dbReference type="SMART" id="SM00220">
    <property type="entry name" value="S_TKc"/>
    <property type="match status" value="1"/>
</dbReference>
<dbReference type="GO" id="GO:0004674">
    <property type="term" value="F:protein serine/threonine kinase activity"/>
    <property type="evidence" value="ECO:0007669"/>
    <property type="project" value="UniProtKB-KW"/>
</dbReference>
<name>A0ABR1SC22_9PEZI</name>
<accession>A0ABR1SC22</accession>
<keyword evidence="1" id="KW-0175">Coiled coil</keyword>
<protein>
    <submittedName>
        <fullName evidence="4">Serine/threonine protein kinase</fullName>
    </submittedName>
</protein>
<evidence type="ECO:0000313" key="5">
    <source>
        <dbReference type="Proteomes" id="UP001396898"/>
    </source>
</evidence>
<sequence>MQNQRDAVEEGPVSIRLFVVGPKGSVEQPEDSHGDKCKPHPGLRPRKLSISTVSDLGFDAAPDPKSLQTCKCNQSKARGTLLTRYMDSQELRKHLGLTPDPQRGVIKLVRKELRTRLVLSDTPISRNLYIPIDRFDTLFCLETVKAIVKEWHPKDYRSKIRQIQPTDLLGTTKSRRRILGILTLMDSLHHMDQFIQANLWDRDLPISSDGKSEVPSFVKQWDLNAMVLFKTYQQYLFVPYFNFQQESLSSYRFDRDVILPWLEYTPKSAGSGGVVYQVAIHPSHHNFTAHTDSLFSQDPDKPQYFALKEIHASDRNNYKKELSALEKTFGKMQHDKHLIKLLLTFQHGDRFFLIFEWADGNLEEFWEKDTEVRGMLDDQWISSQCFGIATSLKRIHGMSTWQVEQRKLAPPSEIVLREYGRHGDIKARNILWFNKYEENQPLLVLSDLGLTRYHSQSTQSRVPYSDLDGTTRRYEAPEVDLQLNISSRYDIWSLGCVYFELFVWYFLDQVSADEFNDTLARQTKTHTINFTEDNFFNIEEDNDGNRFAIVKPAVQEWTDKILDHTNSSALACDLLTLITSHMLVVDAKERWKIDEVCTELRRIKESLPPTEVQSGVEPHQNDQDGVMPLCTMDNDVQHAWIGSDASVRRGSFFDSNETQSQQPTRGLVEVVQRASQLVLHDKVTENQ</sequence>
<dbReference type="EMBL" id="JAQQWI010000007">
    <property type="protein sequence ID" value="KAK8029350.1"/>
    <property type="molecule type" value="Genomic_DNA"/>
</dbReference>
<evidence type="ECO:0000259" key="3">
    <source>
        <dbReference type="PROSITE" id="PS50011"/>
    </source>
</evidence>
<evidence type="ECO:0000313" key="4">
    <source>
        <dbReference type="EMBL" id="KAK8029350.1"/>
    </source>
</evidence>
<feature type="domain" description="Protein kinase" evidence="3">
    <location>
        <begin position="261"/>
        <end position="607"/>
    </location>
</feature>
<evidence type="ECO:0000256" key="1">
    <source>
        <dbReference type="SAM" id="Coils"/>
    </source>
</evidence>
<dbReference type="Gene3D" id="1.10.510.10">
    <property type="entry name" value="Transferase(Phosphotransferase) domain 1"/>
    <property type="match status" value="1"/>
</dbReference>
<keyword evidence="4" id="KW-0808">Transferase</keyword>
<dbReference type="PROSITE" id="PS50011">
    <property type="entry name" value="PROTEIN_KINASE_DOM"/>
    <property type="match status" value="1"/>
</dbReference>
<reference evidence="4 5" key="1">
    <citation type="submission" date="2023-01" db="EMBL/GenBank/DDBJ databases">
        <title>Analysis of 21 Apiospora genomes using comparative genomics revels a genus with tremendous synthesis potential of carbohydrate active enzymes and secondary metabolites.</title>
        <authorList>
            <person name="Sorensen T."/>
        </authorList>
    </citation>
    <scope>NUCLEOTIDE SEQUENCE [LARGE SCALE GENOMIC DNA]</scope>
    <source>
        <strain evidence="4 5">CBS 20057</strain>
    </source>
</reference>
<gene>
    <name evidence="4" type="ORF">PG991_006406</name>
</gene>